<dbReference type="Proteomes" id="UP001301797">
    <property type="component" value="Chromosome"/>
</dbReference>
<organism evidence="2 3">
    <name type="scientific">Methanochimaera problematica</name>
    <dbReference type="NCBI Taxonomy" id="2609417"/>
    <lineage>
        <taxon>Archaea</taxon>
        <taxon>Methanobacteriati</taxon>
        <taxon>Methanobacteriota</taxon>
        <taxon>Stenosarchaea group</taxon>
        <taxon>Methanomicrobia</taxon>
        <taxon>Methanomicrobiales</taxon>
        <taxon>Methanomicrobiaceae</taxon>
        <taxon>Methanochimaera</taxon>
    </lineage>
</organism>
<evidence type="ECO:0000313" key="3">
    <source>
        <dbReference type="Proteomes" id="UP001301797"/>
    </source>
</evidence>
<proteinExistence type="inferred from homology"/>
<dbReference type="InterPro" id="IPR015421">
    <property type="entry name" value="PyrdxlP-dep_Trfase_major"/>
</dbReference>
<accession>A0AA97FAH0</accession>
<evidence type="ECO:0000256" key="1">
    <source>
        <dbReference type="RuleBase" id="RU004508"/>
    </source>
</evidence>
<dbReference type="InterPro" id="IPR000653">
    <property type="entry name" value="DegT/StrS_aminotransferase"/>
</dbReference>
<keyword evidence="3" id="KW-1185">Reference proteome</keyword>
<comment type="similarity">
    <text evidence="1">Belongs to the DegT/DnrJ/EryC1 family.</text>
</comment>
<gene>
    <name evidence="2" type="ORF">F1737_01140</name>
</gene>
<keyword evidence="1" id="KW-0663">Pyridoxal phosphate</keyword>
<dbReference type="Gene3D" id="3.40.640.10">
    <property type="entry name" value="Type I PLP-dependent aspartate aminotransferase-like (Major domain)"/>
    <property type="match status" value="1"/>
</dbReference>
<keyword evidence="2" id="KW-0032">Aminotransferase</keyword>
<reference evidence="2 3" key="1">
    <citation type="submission" date="2019-09" db="EMBL/GenBank/DDBJ databases">
        <title>The complete genome of Methanoplanus sp. FWC-SCC4.</title>
        <authorList>
            <person name="Chen S.-C."/>
            <person name="Zhou Y.-Z."/>
            <person name="Lai M.-C."/>
        </authorList>
    </citation>
    <scope>NUCLEOTIDE SEQUENCE [LARGE SCALE GENOMIC DNA]</scope>
    <source>
        <strain evidence="2 3">FWC-SCC4</strain>
    </source>
</reference>
<dbReference type="Gene3D" id="3.90.1150.10">
    <property type="entry name" value="Aspartate Aminotransferase, domain 1"/>
    <property type="match status" value="1"/>
</dbReference>
<keyword evidence="2" id="KW-0808">Transferase</keyword>
<dbReference type="AlphaFoldDB" id="A0AA97FAH0"/>
<dbReference type="InterPro" id="IPR015424">
    <property type="entry name" value="PyrdxlP-dep_Trfase"/>
</dbReference>
<dbReference type="PANTHER" id="PTHR30244:SF34">
    <property type="entry name" value="DTDP-4-AMINO-4,6-DIDEOXYGALACTOSE TRANSAMINASE"/>
    <property type="match status" value="1"/>
</dbReference>
<protein>
    <submittedName>
        <fullName evidence="2">DegT/DnrJ/EryC1/StrS family aminotransferase</fullName>
    </submittedName>
</protein>
<dbReference type="EMBL" id="CP043875">
    <property type="protein sequence ID" value="WOF15384.1"/>
    <property type="molecule type" value="Genomic_DNA"/>
</dbReference>
<evidence type="ECO:0000313" key="2">
    <source>
        <dbReference type="EMBL" id="WOF15384.1"/>
    </source>
</evidence>
<dbReference type="KEGG" id="mefw:F1737_01140"/>
<dbReference type="CDD" id="cd00616">
    <property type="entry name" value="AHBA_syn"/>
    <property type="match status" value="1"/>
</dbReference>
<dbReference type="GO" id="GO:0008483">
    <property type="term" value="F:transaminase activity"/>
    <property type="evidence" value="ECO:0007669"/>
    <property type="project" value="UniProtKB-KW"/>
</dbReference>
<dbReference type="GO" id="GO:0030170">
    <property type="term" value="F:pyridoxal phosphate binding"/>
    <property type="evidence" value="ECO:0007669"/>
    <property type="project" value="TreeGrafter"/>
</dbReference>
<name>A0AA97FAH0_9EURY</name>
<dbReference type="Pfam" id="PF01041">
    <property type="entry name" value="DegT_DnrJ_EryC1"/>
    <property type="match status" value="1"/>
</dbReference>
<dbReference type="GO" id="GO:0000271">
    <property type="term" value="P:polysaccharide biosynthetic process"/>
    <property type="evidence" value="ECO:0007669"/>
    <property type="project" value="TreeGrafter"/>
</dbReference>
<dbReference type="PIRSF" id="PIRSF000390">
    <property type="entry name" value="PLP_StrS"/>
    <property type="match status" value="1"/>
</dbReference>
<dbReference type="InterPro" id="IPR015422">
    <property type="entry name" value="PyrdxlP-dep_Trfase_small"/>
</dbReference>
<dbReference type="SUPFAM" id="SSF53383">
    <property type="entry name" value="PLP-dependent transferases"/>
    <property type="match status" value="1"/>
</dbReference>
<dbReference type="RefSeq" id="WP_317136954.1">
    <property type="nucleotide sequence ID" value="NZ_CP043875.1"/>
</dbReference>
<sequence>MRDYIPFGKPNFSEEEIQEVTRVLKSGWIGMGSETISFENELKDYFDVSNVVCVNSCTSALYLSLLALGVKSGDEVICPSYTWCSTANAALYLGAKPVFCDIDPNSYCITPESVSDKITDKTKAVIPVHMGGIAADIDGISEVMPKKCHIIEDAAHAIGSKFPNDLPVGSSGNLTCFSFYANKNLSTGEGGAIALNDNKIAEKLRSFRLHGLSSDAWNRFIDPKSKIVPEIHELGFKMNYTDLNASIGRVQLRRLGELFNRRAEIADYYVDIIQKLPYHVKIQKNILSPGHAKHLFLIELPLDDIEITRDEFVLKMRDFGIGASIHYLPLHMMDYYKGIDNCKLVKTENLYERVMTLPISASMTIKDAEYVMEVFSKIMEGTI</sequence>
<dbReference type="GeneID" id="85228732"/>
<dbReference type="PANTHER" id="PTHR30244">
    <property type="entry name" value="TRANSAMINASE"/>
    <property type="match status" value="1"/>
</dbReference>